<dbReference type="InterPro" id="IPR020287">
    <property type="entry name" value="Tail_sheath_C"/>
</dbReference>
<name>A0AAJ6B8Q1_9SPHI</name>
<organism evidence="3 4">
    <name type="scientific">Candidatus Pedobacter colombiensis</name>
    <dbReference type="NCBI Taxonomy" id="3121371"/>
    <lineage>
        <taxon>Bacteria</taxon>
        <taxon>Pseudomonadati</taxon>
        <taxon>Bacteroidota</taxon>
        <taxon>Sphingobacteriia</taxon>
        <taxon>Sphingobacteriales</taxon>
        <taxon>Sphingobacteriaceae</taxon>
        <taxon>Pedobacter</taxon>
    </lineage>
</organism>
<dbReference type="PANTHER" id="PTHR35861">
    <property type="match status" value="1"/>
</dbReference>
<evidence type="ECO:0000313" key="4">
    <source>
        <dbReference type="Proteomes" id="UP001214530"/>
    </source>
</evidence>
<evidence type="ECO:0000259" key="2">
    <source>
        <dbReference type="Pfam" id="PF17482"/>
    </source>
</evidence>
<dbReference type="InterPro" id="IPR052042">
    <property type="entry name" value="Tail_sheath_structural"/>
</dbReference>
<comment type="similarity">
    <text evidence="1">Belongs to the myoviridae tail sheath protein family.</text>
</comment>
<dbReference type="Pfam" id="PF17482">
    <property type="entry name" value="Phage_sheath_1C"/>
    <property type="match status" value="1"/>
</dbReference>
<feature type="domain" description="Tail sheath protein C-terminal" evidence="2">
    <location>
        <begin position="390"/>
        <end position="496"/>
    </location>
</feature>
<dbReference type="Gene3D" id="3.40.50.11780">
    <property type="match status" value="1"/>
</dbReference>
<evidence type="ECO:0000313" key="3">
    <source>
        <dbReference type="EMBL" id="WEK20731.1"/>
    </source>
</evidence>
<dbReference type="Proteomes" id="UP001214530">
    <property type="component" value="Chromosome"/>
</dbReference>
<dbReference type="AlphaFoldDB" id="A0AAJ6B8Q1"/>
<protein>
    <submittedName>
        <fullName evidence="3">Phage tail sheath C-terminal domain-containing protein</fullName>
    </submittedName>
</protein>
<reference evidence="3" key="1">
    <citation type="submission" date="2023-03" db="EMBL/GenBank/DDBJ databases">
        <title>Andean soil-derived lignocellulolytic bacterial consortium as a source of novel taxa and putative plastic-active enzymes.</title>
        <authorList>
            <person name="Diaz-Garcia L."/>
            <person name="Chuvochina M."/>
            <person name="Feuerriegel G."/>
            <person name="Bunk B."/>
            <person name="Sproer C."/>
            <person name="Streit W.R."/>
            <person name="Rodriguez L.M."/>
            <person name="Overmann J."/>
            <person name="Jimenez D.J."/>
        </authorList>
    </citation>
    <scope>NUCLEOTIDE SEQUENCE</scope>
    <source>
        <strain evidence="3">MAG 3858</strain>
    </source>
</reference>
<dbReference type="EMBL" id="CP119313">
    <property type="protein sequence ID" value="WEK20731.1"/>
    <property type="molecule type" value="Genomic_DNA"/>
</dbReference>
<accession>A0AAJ6B8Q1</accession>
<proteinExistence type="inferred from homology"/>
<dbReference type="PANTHER" id="PTHR35861:SF1">
    <property type="entry name" value="PHAGE TAIL SHEATH PROTEIN"/>
    <property type="match status" value="1"/>
</dbReference>
<sequence>MADHISPGVYIEEKNTFPNSVEVVETAIPAFIGYTFKAERDGKSLLRIPTRINSFEEYVDFFGEAFRPKFKIEAAPSPLPIRSFKLGLKDMIVNYEKNNELYFYNSIRLFYANGGGLCVVLSIGVYGEGTEQQVKASDFMATDDHPIGPLEILKNDPTPTLIVIPDIAALRAGAYPLYPNILSHCAEMENRFAIFDLKYHDETEKSDAVAEEFRTAIGTDFLSYGAVYYPWLNTVIVEPDELTFENLPANLPTLLEPEVQEPFTNYNSKLTAVETEADKLNDLKAKHHLALKSSSPYYCTILDQARNLFNTLPPSAAIAGIYTMVDHIRGVWKSPANYALNKVNSPIINISDAEQDQFNIDVSGKSINVIRSFHNRGTLVWGARTMDGNNQDWKYICVRRTLIMIEQSIKTATKAYVFEPNDANTWTAIRGMISNFLINLWRQGALVGAVPQQAFDVQIGLGSTMTSTDILEDRMIIMIEVAMIRPAEFIIIRFQQQQQQP</sequence>
<gene>
    <name evidence="3" type="ORF">P0Y49_06225</name>
</gene>
<evidence type="ECO:0000256" key="1">
    <source>
        <dbReference type="ARBA" id="ARBA00008005"/>
    </source>
</evidence>